<dbReference type="RefSeq" id="XP_066075169.1">
    <property type="nucleotide sequence ID" value="XM_066219072.1"/>
</dbReference>
<feature type="region of interest" description="Disordered" evidence="6">
    <location>
        <begin position="172"/>
        <end position="199"/>
    </location>
</feature>
<dbReference type="PANTHER" id="PTHR13173">
    <property type="entry name" value="WW DOMAIN BINDING PROTEIN 4"/>
    <property type="match status" value="1"/>
</dbReference>
<dbReference type="GeneID" id="91093987"/>
<dbReference type="GO" id="GO:0000398">
    <property type="term" value="P:mRNA splicing, via spliceosome"/>
    <property type="evidence" value="ECO:0007669"/>
    <property type="project" value="InterPro"/>
</dbReference>
<evidence type="ECO:0000313" key="9">
    <source>
        <dbReference type="Proteomes" id="UP001355207"/>
    </source>
</evidence>
<feature type="compositionally biased region" description="Basic and acidic residues" evidence="6">
    <location>
        <begin position="242"/>
        <end position="253"/>
    </location>
</feature>
<keyword evidence="2" id="KW-0479">Metal-binding</keyword>
<reference evidence="8 9" key="1">
    <citation type="submission" date="2024-01" db="EMBL/GenBank/DDBJ databases">
        <title>Comparative genomics of Cryptococcus and Kwoniella reveals pathogenesis evolution and contrasting modes of karyotype evolution via chromosome fusion or intercentromeric recombination.</title>
        <authorList>
            <person name="Coelho M.A."/>
            <person name="David-Palma M."/>
            <person name="Shea T."/>
            <person name="Bowers K."/>
            <person name="McGinley-Smith S."/>
            <person name="Mohammad A.W."/>
            <person name="Gnirke A."/>
            <person name="Yurkov A.M."/>
            <person name="Nowrousian M."/>
            <person name="Sun S."/>
            <person name="Cuomo C.A."/>
            <person name="Heitman J."/>
        </authorList>
    </citation>
    <scope>NUCLEOTIDE SEQUENCE [LARGE SCALE GENOMIC DNA]</scope>
    <source>
        <strain evidence="8 9">CBS 6074</strain>
    </source>
</reference>
<dbReference type="Gene3D" id="3.30.160.60">
    <property type="entry name" value="Classic Zinc Finger"/>
    <property type="match status" value="1"/>
</dbReference>
<organism evidence="8 9">
    <name type="scientific">Kwoniella dendrophila CBS 6074</name>
    <dbReference type="NCBI Taxonomy" id="1295534"/>
    <lineage>
        <taxon>Eukaryota</taxon>
        <taxon>Fungi</taxon>
        <taxon>Dikarya</taxon>
        <taxon>Basidiomycota</taxon>
        <taxon>Agaricomycotina</taxon>
        <taxon>Tremellomycetes</taxon>
        <taxon>Tremellales</taxon>
        <taxon>Cryptococcaceae</taxon>
        <taxon>Kwoniella</taxon>
    </lineage>
</organism>
<keyword evidence="3" id="KW-0863">Zinc-finger</keyword>
<keyword evidence="4" id="KW-0862">Zinc</keyword>
<evidence type="ECO:0000256" key="2">
    <source>
        <dbReference type="ARBA" id="ARBA00022723"/>
    </source>
</evidence>
<dbReference type="Pfam" id="PF06220">
    <property type="entry name" value="zf-U1"/>
    <property type="match status" value="1"/>
</dbReference>
<feature type="domain" description="Matrin-type" evidence="7">
    <location>
        <begin position="12"/>
        <end position="43"/>
    </location>
</feature>
<dbReference type="GO" id="GO:0003723">
    <property type="term" value="F:RNA binding"/>
    <property type="evidence" value="ECO:0007669"/>
    <property type="project" value="TreeGrafter"/>
</dbReference>
<dbReference type="InterPro" id="IPR003604">
    <property type="entry name" value="Matrin/U1-like-C_Znf_C2H2"/>
</dbReference>
<comment type="subcellular location">
    <subcellularLocation>
        <location evidence="1">Nucleus</location>
    </subcellularLocation>
</comment>
<dbReference type="GO" id="GO:0071011">
    <property type="term" value="C:precatalytic spliceosome"/>
    <property type="evidence" value="ECO:0007669"/>
    <property type="project" value="TreeGrafter"/>
</dbReference>
<keyword evidence="5" id="KW-0539">Nucleus</keyword>
<evidence type="ECO:0000259" key="7">
    <source>
        <dbReference type="PROSITE" id="PS50171"/>
    </source>
</evidence>
<name>A0AAX4JSL4_9TREE</name>
<gene>
    <name evidence="8" type="ORF">L201_003317</name>
</gene>
<dbReference type="EMBL" id="CP144101">
    <property type="protein sequence ID" value="WWC88406.1"/>
    <property type="molecule type" value="Genomic_DNA"/>
</dbReference>
<feature type="compositionally biased region" description="Basic and acidic residues" evidence="6">
    <location>
        <begin position="305"/>
        <end position="315"/>
    </location>
</feature>
<proteinExistence type="predicted"/>
<evidence type="ECO:0000256" key="3">
    <source>
        <dbReference type="ARBA" id="ARBA00022771"/>
    </source>
</evidence>
<dbReference type="PANTHER" id="PTHR13173:SF10">
    <property type="entry name" value="WW DOMAIN-BINDING PROTEIN 4"/>
    <property type="match status" value="1"/>
</dbReference>
<dbReference type="AlphaFoldDB" id="A0AAX4JSL4"/>
<dbReference type="SUPFAM" id="SSF57667">
    <property type="entry name" value="beta-beta-alpha zinc fingers"/>
    <property type="match status" value="1"/>
</dbReference>
<dbReference type="GO" id="GO:0008270">
    <property type="term" value="F:zinc ion binding"/>
    <property type="evidence" value="ECO:0007669"/>
    <property type="project" value="UniProtKB-KW"/>
</dbReference>
<dbReference type="InterPro" id="IPR040023">
    <property type="entry name" value="WBP4"/>
</dbReference>
<evidence type="ECO:0000313" key="8">
    <source>
        <dbReference type="EMBL" id="WWC88406.1"/>
    </source>
</evidence>
<feature type="compositionally biased region" description="Basic and acidic residues" evidence="6">
    <location>
        <begin position="172"/>
        <end position="190"/>
    </location>
</feature>
<feature type="region of interest" description="Disordered" evidence="6">
    <location>
        <begin position="242"/>
        <end position="362"/>
    </location>
</feature>
<protein>
    <recommendedName>
        <fullName evidence="7">Matrin-type domain-containing protein</fullName>
    </recommendedName>
</protein>
<dbReference type="InterPro" id="IPR013085">
    <property type="entry name" value="U1-CZ_Znf_C2H2"/>
</dbReference>
<dbReference type="PROSITE" id="PS50171">
    <property type="entry name" value="ZF_MATRIN"/>
    <property type="match status" value="1"/>
</dbReference>
<feature type="compositionally biased region" description="Basic residues" evidence="6">
    <location>
        <begin position="350"/>
        <end position="362"/>
    </location>
</feature>
<sequence length="362" mass="40389">MFYRYWVSKKQYYCKYCSIYIRDDAPSRKQHETGLKHIGNVERYIRDLYKTGSMAKKEKAENEAEMARIEASAAAAYANDKASGAVGSSSTSKPSILQSLPSSSTSAEASIAAAKAKNKPTDKYSNYSTAESLGYKEVKSQYEIDQEIKNSVGQPSSWETIEVLQYTISNAHEDEGEGGKESLAKRKFREETEEDENESFKFEYNKTKKIKDIYDDDWDPKSALKGLKIKKKEEKLIINPKDIKEEENNRGLDRNQWTGKLELNAPSSASTSSKTKDGLEYLQGGGWIKKDAEDDDNGIAADQGRVNEVDKDTKPDIAITNSETVQPVTVEAEPQSIPEPAAAVGGGSMFKKRRPPPSSRKK</sequence>
<evidence type="ECO:0000256" key="1">
    <source>
        <dbReference type="ARBA" id="ARBA00004123"/>
    </source>
</evidence>
<evidence type="ECO:0000256" key="5">
    <source>
        <dbReference type="ARBA" id="ARBA00023242"/>
    </source>
</evidence>
<dbReference type="InterPro" id="IPR000690">
    <property type="entry name" value="Matrin/U1-C_Znf_C2H2"/>
</dbReference>
<keyword evidence="9" id="KW-1185">Reference proteome</keyword>
<dbReference type="SMART" id="SM00451">
    <property type="entry name" value="ZnF_U1"/>
    <property type="match status" value="1"/>
</dbReference>
<dbReference type="Proteomes" id="UP001355207">
    <property type="component" value="Chromosome 4"/>
</dbReference>
<evidence type="ECO:0000256" key="6">
    <source>
        <dbReference type="SAM" id="MobiDB-lite"/>
    </source>
</evidence>
<evidence type="ECO:0000256" key="4">
    <source>
        <dbReference type="ARBA" id="ARBA00022833"/>
    </source>
</evidence>
<accession>A0AAX4JSL4</accession>
<dbReference type="InterPro" id="IPR036236">
    <property type="entry name" value="Znf_C2H2_sf"/>
</dbReference>